<evidence type="ECO:0000256" key="3">
    <source>
        <dbReference type="ARBA" id="ARBA00022452"/>
    </source>
</evidence>
<dbReference type="InterPro" id="IPR011662">
    <property type="entry name" value="Secretin/TonB_short_N"/>
</dbReference>
<dbReference type="GO" id="GO:0009279">
    <property type="term" value="C:cell outer membrane"/>
    <property type="evidence" value="ECO:0007669"/>
    <property type="project" value="UniProtKB-SubCell"/>
</dbReference>
<proteinExistence type="inferred from homology"/>
<dbReference type="Gene3D" id="2.60.40.1120">
    <property type="entry name" value="Carboxypeptidase-like, regulatory domain"/>
    <property type="match status" value="1"/>
</dbReference>
<evidence type="ECO:0000313" key="9">
    <source>
        <dbReference type="EMBL" id="SMC87452.1"/>
    </source>
</evidence>
<dbReference type="SUPFAM" id="SSF56935">
    <property type="entry name" value="Porins"/>
    <property type="match status" value="1"/>
</dbReference>
<dbReference type="NCBIfam" id="TIGR04056">
    <property type="entry name" value="OMP_RagA_SusC"/>
    <property type="match status" value="1"/>
</dbReference>
<protein>
    <submittedName>
        <fullName evidence="9">TonB-linked outer membrane protein, SusC/RagA family</fullName>
    </submittedName>
</protein>
<dbReference type="InterPro" id="IPR039426">
    <property type="entry name" value="TonB-dep_rcpt-like"/>
</dbReference>
<dbReference type="NCBIfam" id="TIGR04057">
    <property type="entry name" value="SusC_RagA_signa"/>
    <property type="match status" value="1"/>
</dbReference>
<evidence type="ECO:0000256" key="7">
    <source>
        <dbReference type="PROSITE-ProRule" id="PRU01360"/>
    </source>
</evidence>
<dbReference type="FunFam" id="2.170.130.10:FF:000003">
    <property type="entry name" value="SusC/RagA family TonB-linked outer membrane protein"/>
    <property type="match status" value="1"/>
</dbReference>
<keyword evidence="5 7" id="KW-0472">Membrane</keyword>
<dbReference type="InterPro" id="IPR036942">
    <property type="entry name" value="Beta-barrel_TonB_sf"/>
</dbReference>
<dbReference type="InterPro" id="IPR008969">
    <property type="entry name" value="CarboxyPept-like_regulatory"/>
</dbReference>
<comment type="subcellular location">
    <subcellularLocation>
        <location evidence="1 7">Cell outer membrane</location>
        <topology evidence="1 7">Multi-pass membrane protein</topology>
    </subcellularLocation>
</comment>
<dbReference type="InterPro" id="IPR023997">
    <property type="entry name" value="TonB-dep_OMP_SusC/RagA_CS"/>
</dbReference>
<dbReference type="FunFam" id="2.60.40.1120:FF:000003">
    <property type="entry name" value="Outer membrane protein Omp121"/>
    <property type="match status" value="1"/>
</dbReference>
<dbReference type="SMART" id="SM00965">
    <property type="entry name" value="STN"/>
    <property type="match status" value="1"/>
</dbReference>
<sequence>MNLNAFIKTAMPIAGRYKKILLVMKITVFLLLMGLLHVSASSVAQRITLSSKNADLQEVIEQLRKQSGYNFLYIKKEVLGRAKPVTAQLKEVTIEEALKKIFAAQPLIYQIKDKTVIIKPSQDKPSVKTEQKPITGKVKDEAGETLIGVSVLIKGTRTGTVTNSEGNYTIQAEPGSILVFSYIGYQTQEITVGTENTINVSLIAVAGGLDEVVVVAYGTQKKETVTGAISSIKTKEIKQSPAANLAVTLAGRLPGLTSIQRSGQPGRDITQLFIRGQGTINAQSPIILVDGIERDLTYIDPNEVESVTILKDASSTAIFGVRGANGVILVTTKRGTSETPEINFVAEAGAQDFPRFISPVNAYDFATLKNLALTNDGLPAEYSSQSLEYYKTQEDPLRYANTDWRKLLIKDYSYQQRYNLNVSGASKTTKYFVNAGYLNQGGQFNTEKDLSYDPSFKLNRYNFRSNVDIQLNKNLKAFLNVAGYLEQRNSPYALGGDNPTDWIIYFMNRMPAVVPGPLTPDGQVITYSDIDHPAYGLINRSGYTQQKRSNVLATYGMEQNLDFITKGLSARAVVSFDARTVNNLEATRKYEKYIQIINPNLKGADGRDSVYYRPFNNDQNTPLSIGGGRNFETLSNFQGFINYEKTSGKHDFSGMLLYQQQNNVINNELPFKLMGLASRFTYGYNSRYFLEFNAGYNGSEQFAEGQRFGFFPAVSASWLISNESFLQHNPVLNLLKLRGSFGKVGNDRIGSRRFLYLDDIQVVGGGFSGSLGNGQTINYNLLKNAQLQWEVAKKYNLGLEMGLFNQFNLVADVFYEKRDNILRNRGTIPELNGLPISVLPPVNIGVVENRGFEVELNYKKSFNKDLSVLARVNLNYATNRQIYADEPLLPEDYAYRYRETGYRIGQMFGYQVDRYFTDANDIANSPVQNVGGHESRPGDFKYKDLNNDNLINERDMAPIGYSTVPEYQYGAAFNLTYKGLDFSVLFQGISNVSNYYSDQGVFADKNYVSRHLESWTAERASSGLPINYPRISTQSNPNERPNSFFILNASYLRLKNMEIGYSLPSKWSSAIGAKRLRIYANGLNLFTWDKLPTTEFDPELTNSRDYPITRLYNFGVNFTF</sequence>
<dbReference type="Pfam" id="PF07715">
    <property type="entry name" value="Plug"/>
    <property type="match status" value="1"/>
</dbReference>
<dbReference type="InterPro" id="IPR012910">
    <property type="entry name" value="Plug_dom"/>
</dbReference>
<gene>
    <name evidence="9" type="ORF">SAMN04488524_3092</name>
</gene>
<dbReference type="Gene3D" id="2.40.170.20">
    <property type="entry name" value="TonB-dependent receptor, beta-barrel domain"/>
    <property type="match status" value="1"/>
</dbReference>
<evidence type="ECO:0000256" key="1">
    <source>
        <dbReference type="ARBA" id="ARBA00004571"/>
    </source>
</evidence>
<name>A0A1W2CRE8_9SPHI</name>
<evidence type="ECO:0000256" key="2">
    <source>
        <dbReference type="ARBA" id="ARBA00022448"/>
    </source>
</evidence>
<dbReference type="PROSITE" id="PS52016">
    <property type="entry name" value="TONB_DEPENDENT_REC_3"/>
    <property type="match status" value="1"/>
</dbReference>
<dbReference type="InterPro" id="IPR037066">
    <property type="entry name" value="Plug_dom_sf"/>
</dbReference>
<organism evidence="9 10">
    <name type="scientific">Pedobacter africanus</name>
    <dbReference type="NCBI Taxonomy" id="151894"/>
    <lineage>
        <taxon>Bacteria</taxon>
        <taxon>Pseudomonadati</taxon>
        <taxon>Bacteroidota</taxon>
        <taxon>Sphingobacteriia</taxon>
        <taxon>Sphingobacteriales</taxon>
        <taxon>Sphingobacteriaceae</taxon>
        <taxon>Pedobacter</taxon>
    </lineage>
</organism>
<keyword evidence="2 7" id="KW-0813">Transport</keyword>
<dbReference type="AlphaFoldDB" id="A0A1W2CRE8"/>
<keyword evidence="10" id="KW-1185">Reference proteome</keyword>
<dbReference type="STRING" id="151894.SAMN04488524_3092"/>
<keyword evidence="6 7" id="KW-0998">Cell outer membrane</keyword>
<evidence type="ECO:0000256" key="5">
    <source>
        <dbReference type="ARBA" id="ARBA00023136"/>
    </source>
</evidence>
<dbReference type="Gene3D" id="3.55.50.30">
    <property type="match status" value="1"/>
</dbReference>
<reference evidence="10" key="1">
    <citation type="submission" date="2017-04" db="EMBL/GenBank/DDBJ databases">
        <authorList>
            <person name="Varghese N."/>
            <person name="Submissions S."/>
        </authorList>
    </citation>
    <scope>NUCLEOTIDE SEQUENCE [LARGE SCALE GENOMIC DNA]</scope>
    <source>
        <strain evidence="10">DSM 12126</strain>
    </source>
</reference>
<dbReference type="Pfam" id="PF13715">
    <property type="entry name" value="CarbopepD_reg_2"/>
    <property type="match status" value="1"/>
</dbReference>
<evidence type="ECO:0000259" key="8">
    <source>
        <dbReference type="SMART" id="SM00965"/>
    </source>
</evidence>
<accession>A0A1W2CRE8</accession>
<dbReference type="SUPFAM" id="SSF49464">
    <property type="entry name" value="Carboxypeptidase regulatory domain-like"/>
    <property type="match status" value="1"/>
</dbReference>
<dbReference type="Gene3D" id="2.170.130.10">
    <property type="entry name" value="TonB-dependent receptor, plug domain"/>
    <property type="match status" value="1"/>
</dbReference>
<dbReference type="EMBL" id="FWXT01000002">
    <property type="protein sequence ID" value="SMC87452.1"/>
    <property type="molecule type" value="Genomic_DNA"/>
</dbReference>
<keyword evidence="3 7" id="KW-1134">Transmembrane beta strand</keyword>
<feature type="domain" description="Secretin/TonB short N-terminal" evidence="8">
    <location>
        <begin position="69"/>
        <end position="121"/>
    </location>
</feature>
<evidence type="ECO:0000313" key="10">
    <source>
        <dbReference type="Proteomes" id="UP000192756"/>
    </source>
</evidence>
<dbReference type="InterPro" id="IPR023996">
    <property type="entry name" value="TonB-dep_OMP_SusC/RagA"/>
</dbReference>
<evidence type="ECO:0000256" key="6">
    <source>
        <dbReference type="ARBA" id="ARBA00023237"/>
    </source>
</evidence>
<comment type="similarity">
    <text evidence="7">Belongs to the TonB-dependent receptor family.</text>
</comment>
<evidence type="ECO:0000256" key="4">
    <source>
        <dbReference type="ARBA" id="ARBA00022692"/>
    </source>
</evidence>
<dbReference type="Proteomes" id="UP000192756">
    <property type="component" value="Unassembled WGS sequence"/>
</dbReference>
<keyword evidence="4 7" id="KW-0812">Transmembrane</keyword>